<evidence type="ECO:0000256" key="2">
    <source>
        <dbReference type="ARBA" id="ARBA00022448"/>
    </source>
</evidence>
<dbReference type="AlphaFoldDB" id="A0AB34JVI2"/>
<dbReference type="EMBL" id="JBGBPQ010000003">
    <property type="protein sequence ID" value="KAL1526158.1"/>
    <property type="molecule type" value="Genomic_DNA"/>
</dbReference>
<comment type="caution">
    <text evidence="6">The sequence shown here is derived from an EMBL/GenBank/DDBJ whole genome shotgun (WGS) entry which is preliminary data.</text>
</comment>
<proteinExistence type="predicted"/>
<evidence type="ECO:0000256" key="1">
    <source>
        <dbReference type="ARBA" id="ARBA00004123"/>
    </source>
</evidence>
<keyword evidence="3" id="KW-0539">Nucleus</keyword>
<dbReference type="GO" id="GO:0000972">
    <property type="term" value="P:transcription-dependent tethering of RNA polymerase II gene DNA at nuclear periphery"/>
    <property type="evidence" value="ECO:0007669"/>
    <property type="project" value="TreeGrafter"/>
</dbReference>
<dbReference type="PANTHER" id="PTHR10350:SF6">
    <property type="entry name" value="NUCLEAR PORE COMPLEX PROTEIN NUP155"/>
    <property type="match status" value="1"/>
</dbReference>
<dbReference type="InterPro" id="IPR014908">
    <property type="entry name" value="Nucleoporin_Nup133/Nup155_N"/>
</dbReference>
<evidence type="ECO:0000256" key="3">
    <source>
        <dbReference type="ARBA" id="ARBA00023242"/>
    </source>
</evidence>
<dbReference type="GO" id="GO:0017056">
    <property type="term" value="F:structural constituent of nuclear pore"/>
    <property type="evidence" value="ECO:0007669"/>
    <property type="project" value="InterPro"/>
</dbReference>
<dbReference type="Pfam" id="PF08801">
    <property type="entry name" value="Nucleoporin_N"/>
    <property type="match status" value="1"/>
</dbReference>
<organism evidence="6 7">
    <name type="scientific">Prymnesium parvum</name>
    <name type="common">Toxic golden alga</name>
    <dbReference type="NCBI Taxonomy" id="97485"/>
    <lineage>
        <taxon>Eukaryota</taxon>
        <taxon>Haptista</taxon>
        <taxon>Haptophyta</taxon>
        <taxon>Prymnesiophyceae</taxon>
        <taxon>Prymnesiales</taxon>
        <taxon>Prymnesiaceae</taxon>
        <taxon>Prymnesium</taxon>
    </lineage>
</organism>
<dbReference type="Proteomes" id="UP001515480">
    <property type="component" value="Unassembled WGS sequence"/>
</dbReference>
<name>A0AB34JVI2_PRYPA</name>
<evidence type="ECO:0000313" key="6">
    <source>
        <dbReference type="EMBL" id="KAL1526158.1"/>
    </source>
</evidence>
<evidence type="ECO:0000256" key="4">
    <source>
        <dbReference type="SAM" id="MobiDB-lite"/>
    </source>
</evidence>
<dbReference type="GO" id="GO:0044611">
    <property type="term" value="C:nuclear pore inner ring"/>
    <property type="evidence" value="ECO:0007669"/>
    <property type="project" value="TreeGrafter"/>
</dbReference>
<dbReference type="PANTHER" id="PTHR10350">
    <property type="entry name" value="NUCLEAR PORE COMPLEX PROTEIN NUP155"/>
    <property type="match status" value="1"/>
</dbReference>
<reference evidence="6 7" key="1">
    <citation type="journal article" date="2024" name="Science">
        <title>Giant polyketide synthase enzymes in the biosynthesis of giant marine polyether toxins.</title>
        <authorList>
            <person name="Fallon T.R."/>
            <person name="Shende V.V."/>
            <person name="Wierzbicki I.H."/>
            <person name="Pendleton A.L."/>
            <person name="Watervoot N.F."/>
            <person name="Auber R.P."/>
            <person name="Gonzalez D.J."/>
            <person name="Wisecaver J.H."/>
            <person name="Moore B.S."/>
        </authorList>
    </citation>
    <scope>NUCLEOTIDE SEQUENCE [LARGE SCALE GENOMIC DNA]</scope>
    <source>
        <strain evidence="6 7">12B1</strain>
    </source>
</reference>
<comment type="subcellular location">
    <subcellularLocation>
        <location evidence="1">Nucleus</location>
    </subcellularLocation>
</comment>
<dbReference type="GO" id="GO:0006606">
    <property type="term" value="P:protein import into nucleus"/>
    <property type="evidence" value="ECO:0007669"/>
    <property type="project" value="TreeGrafter"/>
</dbReference>
<evidence type="ECO:0000259" key="5">
    <source>
        <dbReference type="Pfam" id="PF08801"/>
    </source>
</evidence>
<dbReference type="GO" id="GO:0036228">
    <property type="term" value="P:protein localization to nuclear inner membrane"/>
    <property type="evidence" value="ECO:0007669"/>
    <property type="project" value="TreeGrafter"/>
</dbReference>
<feature type="region of interest" description="Disordered" evidence="4">
    <location>
        <begin position="1"/>
        <end position="21"/>
    </location>
</feature>
<dbReference type="InterPro" id="IPR004870">
    <property type="entry name" value="Nucleoporin_Nup155"/>
</dbReference>
<sequence>MPSASALVNDVNHGLSTQQRQSLEKAKEQLTKVLQRDAKVVDRDLADVFQKQARTNEGCMYDDTNKDAPAMHKRPALVEVPGGFVPMPTSLKQAASDRLEYHCFMGVFTGIRRAWMTIDHILFLWDYTDPRGSFYQYDGLDQACLRSRPPATPLRRTAASPLAQAIIHAALVRPRPGVFAADATPTWLLLLSTPLEVVVLALYCTGGVGHESSEIEIHETGFSVPSDGVNMVRIEATPAGRIFMSGADGFLYELQYGTVNGWWDVYRTCAKRNCSRRRDRAIHFVKSAIVECADPIMDLLIDEERNLLYTLSQSSCVQLYDLGDDGEATTFIHSIDVRTLYNKLKAVGSRSDATRKLEEEILASEKAAKDARSGRGPPEFQSVLIGLAAVPLAASLKAQLVLTSAAGIRIYLKTTEKSLTASGRCLPYEISPLFTLSPPRTSDGRIWLRCQRGGVLNAGDCALLASALDGGVGAQGGSTEIVCITDLAMPAQEDAARAASDSERGMVARIRVQGDVYAVLEERQPNVPYAYELGTQHNRPARSFVVLTSEGVQRLRKRRPIDELLEACRTHVPPQFSHALSPVHDLFTRYGADESCCMCLLAALSPSADAALLGALAVWVKELGGQPTILEQGVQTAGAAQGQAIKGPTTHFSGRHGGIYRAVCRLLEPVWAEKLMVEVPDDGVHLRRPKAFWQSLRADLQKVLSYLQQHALHWGLALPDGHGAVASAAEITAARQQQQQSLRQLAGAMMFDPATSERWRKMELAHAAQRESESLECIVLLLKRATQERTSPRRIPLK</sequence>
<protein>
    <recommendedName>
        <fullName evidence="5">Nucleoporin Nup133/Nup155-like N-terminal domain-containing protein</fullName>
    </recommendedName>
</protein>
<dbReference type="GO" id="GO:0006405">
    <property type="term" value="P:RNA export from nucleus"/>
    <property type="evidence" value="ECO:0007669"/>
    <property type="project" value="TreeGrafter"/>
</dbReference>
<gene>
    <name evidence="6" type="ORF">AB1Y20_014886</name>
</gene>
<accession>A0AB34JVI2</accession>
<dbReference type="Gene3D" id="1.20.58.1780">
    <property type="match status" value="1"/>
</dbReference>
<evidence type="ECO:0000313" key="7">
    <source>
        <dbReference type="Proteomes" id="UP001515480"/>
    </source>
</evidence>
<keyword evidence="7" id="KW-1185">Reference proteome</keyword>
<feature type="domain" description="Nucleoporin Nup133/Nup155-like N-terminal" evidence="5">
    <location>
        <begin position="85"/>
        <end position="426"/>
    </location>
</feature>
<keyword evidence="2" id="KW-0813">Transport</keyword>